<dbReference type="PROSITE" id="PS50994">
    <property type="entry name" value="INTEGRASE"/>
    <property type="match status" value="1"/>
</dbReference>
<dbReference type="InterPro" id="IPR040676">
    <property type="entry name" value="DUF5641"/>
</dbReference>
<dbReference type="InterPro" id="IPR043128">
    <property type="entry name" value="Rev_trsase/Diguanyl_cyclase"/>
</dbReference>
<evidence type="ECO:0000313" key="4">
    <source>
        <dbReference type="Proteomes" id="UP000499080"/>
    </source>
</evidence>
<dbReference type="GO" id="GO:0071897">
    <property type="term" value="P:DNA biosynthetic process"/>
    <property type="evidence" value="ECO:0007669"/>
    <property type="project" value="UniProtKB-ARBA"/>
</dbReference>
<organism evidence="3 4">
    <name type="scientific">Araneus ventricosus</name>
    <name type="common">Orbweaver spider</name>
    <name type="synonym">Epeira ventricosa</name>
    <dbReference type="NCBI Taxonomy" id="182803"/>
    <lineage>
        <taxon>Eukaryota</taxon>
        <taxon>Metazoa</taxon>
        <taxon>Ecdysozoa</taxon>
        <taxon>Arthropoda</taxon>
        <taxon>Chelicerata</taxon>
        <taxon>Arachnida</taxon>
        <taxon>Araneae</taxon>
        <taxon>Araneomorphae</taxon>
        <taxon>Entelegynae</taxon>
        <taxon>Araneoidea</taxon>
        <taxon>Araneidae</taxon>
        <taxon>Araneus</taxon>
    </lineage>
</organism>
<dbReference type="SUPFAM" id="SSF53098">
    <property type="entry name" value="Ribonuclease H-like"/>
    <property type="match status" value="1"/>
</dbReference>
<feature type="compositionally biased region" description="Basic and acidic residues" evidence="1">
    <location>
        <begin position="1"/>
        <end position="10"/>
    </location>
</feature>
<dbReference type="InterPro" id="IPR001584">
    <property type="entry name" value="Integrase_cat-core"/>
</dbReference>
<dbReference type="InterPro" id="IPR008042">
    <property type="entry name" value="Retrotrans_Pao"/>
</dbReference>
<protein>
    <recommendedName>
        <fullName evidence="2">Integrase catalytic domain-containing protein</fullName>
    </recommendedName>
</protein>
<dbReference type="Gene3D" id="1.10.340.70">
    <property type="match status" value="1"/>
</dbReference>
<dbReference type="GO" id="GO:0042575">
    <property type="term" value="C:DNA polymerase complex"/>
    <property type="evidence" value="ECO:0007669"/>
    <property type="project" value="UniProtKB-ARBA"/>
</dbReference>
<dbReference type="InterPro" id="IPR012337">
    <property type="entry name" value="RNaseH-like_sf"/>
</dbReference>
<evidence type="ECO:0000313" key="3">
    <source>
        <dbReference type="EMBL" id="GBM01310.1"/>
    </source>
</evidence>
<dbReference type="Pfam" id="PF18701">
    <property type="entry name" value="DUF5641"/>
    <property type="match status" value="1"/>
</dbReference>
<dbReference type="Pfam" id="PF05380">
    <property type="entry name" value="Peptidase_A17"/>
    <property type="match status" value="1"/>
</dbReference>
<dbReference type="EMBL" id="BGPR01085895">
    <property type="protein sequence ID" value="GBM01310.1"/>
    <property type="molecule type" value="Genomic_DNA"/>
</dbReference>
<dbReference type="GO" id="GO:0015074">
    <property type="term" value="P:DNA integration"/>
    <property type="evidence" value="ECO:0007669"/>
    <property type="project" value="InterPro"/>
</dbReference>
<name>A0A4Y2CAT1_ARAVE</name>
<proteinExistence type="predicted"/>
<dbReference type="Pfam" id="PF17921">
    <property type="entry name" value="Integrase_H2C2"/>
    <property type="match status" value="1"/>
</dbReference>
<dbReference type="GO" id="GO:0003676">
    <property type="term" value="F:nucleic acid binding"/>
    <property type="evidence" value="ECO:0007669"/>
    <property type="project" value="InterPro"/>
</dbReference>
<dbReference type="Gene3D" id="3.30.70.270">
    <property type="match status" value="1"/>
</dbReference>
<gene>
    <name evidence="3" type="ORF">AVEN_123414_1</name>
</gene>
<dbReference type="InterPro" id="IPR041588">
    <property type="entry name" value="Integrase_H2C2"/>
</dbReference>
<accession>A0A4Y2CAT1</accession>
<dbReference type="SUPFAM" id="SSF56672">
    <property type="entry name" value="DNA/RNA polymerases"/>
    <property type="match status" value="1"/>
</dbReference>
<dbReference type="OrthoDB" id="6428448at2759"/>
<dbReference type="InterPro" id="IPR005312">
    <property type="entry name" value="DUF1759"/>
</dbReference>
<comment type="caution">
    <text evidence="3">The sequence shown here is derived from an EMBL/GenBank/DDBJ whole genome shotgun (WGS) entry which is preliminary data.</text>
</comment>
<reference evidence="3 4" key="1">
    <citation type="journal article" date="2019" name="Sci. Rep.">
        <title>Orb-weaving spider Araneus ventricosus genome elucidates the spidroin gene catalogue.</title>
        <authorList>
            <person name="Kono N."/>
            <person name="Nakamura H."/>
            <person name="Ohtoshi R."/>
            <person name="Moran D.A.P."/>
            <person name="Shinohara A."/>
            <person name="Yoshida Y."/>
            <person name="Fujiwara M."/>
            <person name="Mori M."/>
            <person name="Tomita M."/>
            <person name="Arakawa K."/>
        </authorList>
    </citation>
    <scope>NUCLEOTIDE SEQUENCE [LARGE SCALE GENOMIC DNA]</scope>
</reference>
<dbReference type="Gene3D" id="3.30.420.10">
    <property type="entry name" value="Ribonuclease H-like superfamily/Ribonuclease H"/>
    <property type="match status" value="1"/>
</dbReference>
<dbReference type="PANTHER" id="PTHR47331">
    <property type="entry name" value="PHD-TYPE DOMAIN-CONTAINING PROTEIN"/>
    <property type="match status" value="1"/>
</dbReference>
<dbReference type="InterPro" id="IPR043502">
    <property type="entry name" value="DNA/RNA_pol_sf"/>
</dbReference>
<dbReference type="PANTHER" id="PTHR47331:SF1">
    <property type="entry name" value="GAG-LIKE PROTEIN"/>
    <property type="match status" value="1"/>
</dbReference>
<keyword evidence="4" id="KW-1185">Reference proteome</keyword>
<feature type="domain" description="Integrase catalytic" evidence="2">
    <location>
        <begin position="1157"/>
        <end position="1344"/>
    </location>
</feature>
<dbReference type="Gene3D" id="3.10.10.10">
    <property type="entry name" value="HIV Type 1 Reverse Transcriptase, subunit A, domain 1"/>
    <property type="match status" value="1"/>
</dbReference>
<dbReference type="Proteomes" id="UP000499080">
    <property type="component" value="Unassembled WGS sequence"/>
</dbReference>
<evidence type="ECO:0000256" key="1">
    <source>
        <dbReference type="SAM" id="MobiDB-lite"/>
    </source>
</evidence>
<evidence type="ECO:0000259" key="2">
    <source>
        <dbReference type="PROSITE" id="PS50994"/>
    </source>
</evidence>
<dbReference type="InterPro" id="IPR036397">
    <property type="entry name" value="RNaseH_sf"/>
</dbReference>
<sequence length="1467" mass="168519">MSQKTDLERLKKQRSSHRGQVTKLISKAENRLTNPDVKIDELEGLLIQLQTKDEQLKSIDSKIENVLDLTEIESEIEKIDEYNEDIVFTSVKLKNKIKLLQSVTEQVISNGRESPSNRNKSNSNAKLPKLKIQTYYGDPSEYLNFWNQFENAVDKNSSLSNIEKFSYLFSSLGGDALSCIKGFAISDDNYESAIKLLKDTFGQTDVLINAHVSKLLNMSPLKNSSNLQELRNFYFKCQTQIRSLDSLGVKSDTYSVMLSAIILKLFPSDLALEFGKAQISSSNHNLEDLMKFLHDVVSVRQRTFQIQSPSHPPHRGENLQYKQFVRRPFGAPSRSKFASSASEMLTNASPMRRFWELESLGIRGDGIDTGLNEQDILKEFDESIQFVDNRYCVKLPWKEGVQEKLGTNRQVALRRFNGLVERFKRDPELYREYGEVINGYLEEGIVERCTSERLADESSFYLPHHAVVRDDKVSSRLRIVFDGASHAEGQYSLNDCLKTGPNLYPNLFELLIKFRENAVTYIADIRQAFLQILIDAEDRPFTRFFWKEDLNSDKLTVLNFTRVLFGLTPSPYLLAATLKYHFEKNIDLFPETCESLLKSFWVDDLVGGADDVEQALKTTTESVKILKDAGMILRKWQTNSKELREDWKKVGIETHEDKTTLARGGVPTKVLGLAWDPDKDIIFFDVSKLMNILASGCSTKRFLLQILGRIFDPIGFLGPFIVRLKLILQELWAADIDWDDKLPSSLDYKWQLWCSELKDLHCVKIPRYYLSDFNLCEFISFDVHSFSDASLAAYGTVLYLRGVTRNGKIIVNFLCSKSRVAPLKSLTLPRLELLGCLLSARLAEQVSKCLKFEASCYFWTDSSICTYWIKGKADDYKPFVKNRVKEIQRLSERGNWSHCPGKENPADLLSRGIPASNLAKSSLWWHGPPWLSKPSEFWPCKIVIESPMGNLELRKEFQTVSQNKCVVYDSQFVFDLNKYSDLNKVLVITTLVKRFVNKLRKLPTEVGPCSAAELLEAEQDWIKFEQNLVYSSELERIKSGKQISKNSSLYKLAPYLDDNNVLRVRGRLEESEFSSNEIHPIILPKQSKFSELLIRREHNKVCHGGVSATLSKIRSRYWIPKGRQIVKRVLRDCLICRKYSLKPAQQITAQLPKNRILENPPFTVTGIDFTGPIIIRSGKESNQKSYITLFTCAVTRALHLELTTDMTTKHFILSLRRFLARRGNCKVIISDNAKSFKATDNILREFAKILVDVDLKKFVGIHEITWQFIPPHAPWWGGFYERLMRSIKEPLRKILGRASLSFEEMTTILSEVELVLNHRPLTYTSNDLDEPLPLTPAHFLFPGQENLSYPVHFLEIFTNQPSTKENLTRRVVYQTKLLRHIWGKWKNNYLMQLRNAHNFVNSSPVRDLKKGEVVLLEGTTKSKFLWPLGVIEDVIVGRDGHIRSCIVRTSKGQLKRPIQLIYPLEII</sequence>
<feature type="region of interest" description="Disordered" evidence="1">
    <location>
        <begin position="1"/>
        <end position="21"/>
    </location>
</feature>
<dbReference type="Pfam" id="PF03564">
    <property type="entry name" value="DUF1759"/>
    <property type="match status" value="1"/>
</dbReference>